<proteinExistence type="inferred from homology"/>
<dbReference type="InParanoid" id="A0A1S3BUQ9"/>
<evidence type="ECO:0000256" key="2">
    <source>
        <dbReference type="ARBA" id="ARBA00005581"/>
    </source>
</evidence>
<dbReference type="InterPro" id="IPR010264">
    <property type="entry name" value="Self-incomp_S1"/>
</dbReference>
<name>A0A1S3BUQ9_CUCME</name>
<gene>
    <name evidence="9" type="primary">LOC103493877</name>
</gene>
<accession>A0A1S3BUQ9</accession>
<organism evidence="8 9">
    <name type="scientific">Cucumis melo</name>
    <name type="common">Muskmelon</name>
    <dbReference type="NCBI Taxonomy" id="3656"/>
    <lineage>
        <taxon>Eukaryota</taxon>
        <taxon>Viridiplantae</taxon>
        <taxon>Streptophyta</taxon>
        <taxon>Embryophyta</taxon>
        <taxon>Tracheophyta</taxon>
        <taxon>Spermatophyta</taxon>
        <taxon>Magnoliopsida</taxon>
        <taxon>eudicotyledons</taxon>
        <taxon>Gunneridae</taxon>
        <taxon>Pentapetalae</taxon>
        <taxon>rosids</taxon>
        <taxon>fabids</taxon>
        <taxon>Cucurbitales</taxon>
        <taxon>Cucurbitaceae</taxon>
        <taxon>Benincaseae</taxon>
        <taxon>Cucumis</taxon>
    </lineage>
</organism>
<dbReference type="Gramene" id="MELO3C032449.2.1">
    <property type="protein sequence ID" value="MELO3C032449.2.1"/>
    <property type="gene ID" value="MELO3C032449.2"/>
</dbReference>
<sequence>MASNNGKIKSQETGPELPEPHEPLVTFHKFNIRIYNELQMYLLDSHCYSKDDDLGTKVLYPNDEQSWSFRGNWLGTTNFHCKLEWENGYLEFDAFSNDVKFLTNFCAKSSCCWSARQDGVYLTNQNGQVVFNQNWEMIRT</sequence>
<dbReference type="Pfam" id="PF05938">
    <property type="entry name" value="Self-incomp_S1"/>
    <property type="match status" value="1"/>
</dbReference>
<dbReference type="RefSeq" id="XP_008453055.2">
    <property type="nucleotide sequence ID" value="XM_008454833.2"/>
</dbReference>
<evidence type="ECO:0000256" key="6">
    <source>
        <dbReference type="RuleBase" id="RU367044"/>
    </source>
</evidence>
<keyword evidence="4 6" id="KW-0964">Secreted</keyword>
<dbReference type="GeneID" id="103493877"/>
<feature type="compositionally biased region" description="Polar residues" evidence="7">
    <location>
        <begin position="1"/>
        <end position="13"/>
    </location>
</feature>
<evidence type="ECO:0000313" key="8">
    <source>
        <dbReference type="Proteomes" id="UP001652600"/>
    </source>
</evidence>
<dbReference type="GO" id="GO:0060320">
    <property type="term" value="P:rejection of self pollen"/>
    <property type="evidence" value="ECO:0007669"/>
    <property type="project" value="UniProtKB-KW"/>
</dbReference>
<feature type="region of interest" description="Disordered" evidence="7">
    <location>
        <begin position="1"/>
        <end position="21"/>
    </location>
</feature>
<protein>
    <recommendedName>
        <fullName evidence="6">S-protein homolog</fullName>
    </recommendedName>
</protein>
<dbReference type="AlphaFoldDB" id="A0A1S3BUQ9"/>
<keyword evidence="5" id="KW-0732">Signal</keyword>
<keyword evidence="8" id="KW-1185">Reference proteome</keyword>
<keyword evidence="3 6" id="KW-0713">Self-incompatibility</keyword>
<evidence type="ECO:0000256" key="1">
    <source>
        <dbReference type="ARBA" id="ARBA00004613"/>
    </source>
</evidence>
<dbReference type="KEGG" id="cmo:103493877"/>
<dbReference type="Proteomes" id="UP001652600">
    <property type="component" value="Chromosome 10"/>
</dbReference>
<reference evidence="9" key="1">
    <citation type="submission" date="2025-08" db="UniProtKB">
        <authorList>
            <consortium name="RefSeq"/>
        </authorList>
    </citation>
    <scope>IDENTIFICATION</scope>
    <source>
        <tissue evidence="9">Stem</tissue>
    </source>
</reference>
<evidence type="ECO:0000256" key="5">
    <source>
        <dbReference type="ARBA" id="ARBA00022729"/>
    </source>
</evidence>
<evidence type="ECO:0000313" key="9">
    <source>
        <dbReference type="RefSeq" id="XP_008453055.2"/>
    </source>
</evidence>
<evidence type="ECO:0000256" key="4">
    <source>
        <dbReference type="ARBA" id="ARBA00022525"/>
    </source>
</evidence>
<dbReference type="eggNOG" id="ENOG502SQIK">
    <property type="taxonomic scope" value="Eukaryota"/>
</dbReference>
<dbReference type="GO" id="GO:0005576">
    <property type="term" value="C:extracellular region"/>
    <property type="evidence" value="ECO:0007669"/>
    <property type="project" value="UniProtKB-SubCell"/>
</dbReference>
<evidence type="ECO:0000256" key="7">
    <source>
        <dbReference type="SAM" id="MobiDB-lite"/>
    </source>
</evidence>
<comment type="subcellular location">
    <subcellularLocation>
        <location evidence="1 6">Secreted</location>
    </subcellularLocation>
</comment>
<evidence type="ECO:0000256" key="3">
    <source>
        <dbReference type="ARBA" id="ARBA00022471"/>
    </source>
</evidence>
<comment type="similarity">
    <text evidence="2 6">Belongs to the plant self-incompatibility (S1) protein family.</text>
</comment>
<dbReference type="PANTHER" id="PTHR31232:SF164">
    <property type="entry name" value="S-PROTEIN HOMOLOG"/>
    <property type="match status" value="1"/>
</dbReference>
<dbReference type="PANTHER" id="PTHR31232">
    <property type="match status" value="1"/>
</dbReference>